<reference evidence="1" key="1">
    <citation type="submission" date="2022-08" db="UniProtKB">
        <authorList>
            <consortium name="EnsemblMetazoa"/>
        </authorList>
    </citation>
    <scope>IDENTIFICATION</scope>
</reference>
<dbReference type="Proteomes" id="UP000075882">
    <property type="component" value="Unassembled WGS sequence"/>
</dbReference>
<name>A0A8W7PVW8_ANOCL</name>
<organism evidence="1">
    <name type="scientific">Anopheles coluzzii</name>
    <name type="common">African malaria mosquito</name>
    <dbReference type="NCBI Taxonomy" id="1518534"/>
    <lineage>
        <taxon>Eukaryota</taxon>
        <taxon>Metazoa</taxon>
        <taxon>Ecdysozoa</taxon>
        <taxon>Arthropoda</taxon>
        <taxon>Hexapoda</taxon>
        <taxon>Insecta</taxon>
        <taxon>Pterygota</taxon>
        <taxon>Neoptera</taxon>
        <taxon>Endopterygota</taxon>
        <taxon>Diptera</taxon>
        <taxon>Nematocera</taxon>
        <taxon>Culicoidea</taxon>
        <taxon>Culicidae</taxon>
        <taxon>Anophelinae</taxon>
        <taxon>Anopheles</taxon>
    </lineage>
</organism>
<evidence type="ECO:0000313" key="1">
    <source>
        <dbReference type="EnsemblMetazoa" id="ACOM038557-PA.1"/>
    </source>
</evidence>
<protein>
    <submittedName>
        <fullName evidence="1">Uncharacterized protein</fullName>
    </submittedName>
</protein>
<accession>A0A8W7PVW8</accession>
<dbReference type="EnsemblMetazoa" id="ACOM038557-RA">
    <property type="protein sequence ID" value="ACOM038557-PA.1"/>
    <property type="gene ID" value="ACOM038557"/>
</dbReference>
<proteinExistence type="predicted"/>
<dbReference type="AlphaFoldDB" id="A0A8W7PVW8"/>
<sequence length="149" mass="16135">MDGESLCPVCVQAVQLSTRRTNPRQAPLISGAVRFDAGHVHAQLIFGEDSPICSRAEARLKQRDDTAANVPSHGDGEGVAQITSITPDTLSSAENKLFIPFDTPEAEVITMICMRASLPIELLNSTQLVPVDNIDIVGRRVSRDPYPRA</sequence>